<dbReference type="InterPro" id="IPR051010">
    <property type="entry name" value="BCAA_transport"/>
</dbReference>
<evidence type="ECO:0000256" key="2">
    <source>
        <dbReference type="ARBA" id="ARBA00022729"/>
    </source>
</evidence>
<dbReference type="InterPro" id="IPR028081">
    <property type="entry name" value="Leu-bd"/>
</dbReference>
<dbReference type="SUPFAM" id="SSF53822">
    <property type="entry name" value="Periplasmic binding protein-like I"/>
    <property type="match status" value="1"/>
</dbReference>
<evidence type="ECO:0000259" key="3">
    <source>
        <dbReference type="Pfam" id="PF13458"/>
    </source>
</evidence>
<keyword evidence="2" id="KW-0732">Signal</keyword>
<feature type="domain" description="Leucine-binding protein" evidence="3">
    <location>
        <begin position="77"/>
        <end position="360"/>
    </location>
</feature>
<name>A0AB38UYD2_9MYCO</name>
<protein>
    <recommendedName>
        <fullName evidence="3">Leucine-binding protein domain-containing protein</fullName>
    </recommendedName>
</protein>
<evidence type="ECO:0000313" key="5">
    <source>
        <dbReference type="Proteomes" id="UP000279331"/>
    </source>
</evidence>
<comment type="caution">
    <text evidence="4">The sequence shown here is derived from an EMBL/GenBank/DDBJ whole genome shotgun (WGS) entry which is preliminary data.</text>
</comment>
<dbReference type="Pfam" id="PF13458">
    <property type="entry name" value="Peripla_BP_6"/>
    <property type="match status" value="1"/>
</dbReference>
<dbReference type="PANTHER" id="PTHR30483">
    <property type="entry name" value="LEUCINE-SPECIFIC-BINDING PROTEIN"/>
    <property type="match status" value="1"/>
</dbReference>
<evidence type="ECO:0000313" key="4">
    <source>
        <dbReference type="EMBL" id="VAZ85296.1"/>
    </source>
</evidence>
<dbReference type="AlphaFoldDB" id="A0AB38UYD2"/>
<dbReference type="InterPro" id="IPR028082">
    <property type="entry name" value="Peripla_BP_I"/>
</dbReference>
<dbReference type="Gene3D" id="3.40.50.2300">
    <property type="match status" value="2"/>
</dbReference>
<reference evidence="4 5" key="1">
    <citation type="submission" date="2018-09" db="EMBL/GenBank/DDBJ databases">
        <authorList>
            <person name="Tagini F."/>
        </authorList>
    </citation>
    <scope>NUCLEOTIDE SEQUENCE [LARGE SCALE GENOMIC DNA]</scope>
    <source>
        <strain evidence="4 5">MK42</strain>
    </source>
</reference>
<dbReference type="PANTHER" id="PTHR30483:SF6">
    <property type="entry name" value="PERIPLASMIC BINDING PROTEIN OF ABC TRANSPORTER FOR NATURAL AMINO ACIDS"/>
    <property type="match status" value="1"/>
</dbReference>
<evidence type="ECO:0000256" key="1">
    <source>
        <dbReference type="ARBA" id="ARBA00010062"/>
    </source>
</evidence>
<gene>
    <name evidence="4" type="ORF">LAUMK42_04130</name>
</gene>
<accession>A0AB38UYD2</accession>
<dbReference type="EMBL" id="UPHL01000120">
    <property type="protein sequence ID" value="VAZ85296.1"/>
    <property type="molecule type" value="Genomic_DNA"/>
</dbReference>
<proteinExistence type="inferred from homology"/>
<sequence length="398" mass="43936">MAIDAAPPTALMSEQMLGLSGAADGDGDLSYESTAQPIKIGYLFDLLLPEFYPQEMRDDLTQPFELVFADGLRQRVIDRPVEIVYREVEGLPKGAVKAVIDAYGELVDEGCLAVFGPHISENAVPTKEAIEERFRVPAINVCGSDDWLGEWTFAFPQGSMTDEPIFWAELLAKGGHTEVAVLVEQSLVGQSYLTNFRNTARRKGIRIVAEVQIAQTAQDVTQAMRTVHEAKPSALVHCGFGFGIVFINPALDELDWDPPRFTSTAFQNAWINPIMWQALMGWTGIDQYDEDNRVGQAFLDRYESEYGRRPQYCVPVVNHDVANTLLHAFADAHPLSPRGVKEALERVKMLPAAAGAPGTRVSLGKWTRRGWMGAGYLVARRLDPDGVNSHLVDRFGAG</sequence>
<comment type="similarity">
    <text evidence="1">Belongs to the leucine-binding protein family.</text>
</comment>
<dbReference type="Proteomes" id="UP000279331">
    <property type="component" value="Unassembled WGS sequence"/>
</dbReference>
<organism evidence="4 5">
    <name type="scientific">Mycobacterium persicum</name>
    <dbReference type="NCBI Taxonomy" id="1487726"/>
    <lineage>
        <taxon>Bacteria</taxon>
        <taxon>Bacillati</taxon>
        <taxon>Actinomycetota</taxon>
        <taxon>Actinomycetes</taxon>
        <taxon>Mycobacteriales</taxon>
        <taxon>Mycobacteriaceae</taxon>
        <taxon>Mycobacterium</taxon>
    </lineage>
</organism>